<keyword evidence="1" id="KW-0812">Transmembrane</keyword>
<dbReference type="RefSeq" id="WP_183621595.1">
    <property type="nucleotide sequence ID" value="NZ_JACIDX010000001.1"/>
</dbReference>
<organism evidence="2 3">
    <name type="scientific">Novosphingobium sediminicola</name>
    <dbReference type="NCBI Taxonomy" id="563162"/>
    <lineage>
        <taxon>Bacteria</taxon>
        <taxon>Pseudomonadati</taxon>
        <taxon>Pseudomonadota</taxon>
        <taxon>Alphaproteobacteria</taxon>
        <taxon>Sphingomonadales</taxon>
        <taxon>Sphingomonadaceae</taxon>
        <taxon>Novosphingobium</taxon>
    </lineage>
</organism>
<evidence type="ECO:0000313" key="3">
    <source>
        <dbReference type="Proteomes" id="UP000548867"/>
    </source>
</evidence>
<evidence type="ECO:0000313" key="2">
    <source>
        <dbReference type="EMBL" id="MBB3953148.1"/>
    </source>
</evidence>
<gene>
    <name evidence="2" type="ORF">GGR38_000060</name>
</gene>
<dbReference type="EMBL" id="JACIDX010000001">
    <property type="protein sequence ID" value="MBB3953148.1"/>
    <property type="molecule type" value="Genomic_DNA"/>
</dbReference>
<keyword evidence="1" id="KW-0472">Membrane</keyword>
<protein>
    <submittedName>
        <fullName evidence="2">Uncharacterized protein</fullName>
    </submittedName>
</protein>
<dbReference type="AlphaFoldDB" id="A0A7W6CAS8"/>
<keyword evidence="1" id="KW-1133">Transmembrane helix</keyword>
<feature type="transmembrane region" description="Helical" evidence="1">
    <location>
        <begin position="36"/>
        <end position="62"/>
    </location>
</feature>
<accession>A0A7W6CAS8</accession>
<proteinExistence type="predicted"/>
<keyword evidence="3" id="KW-1185">Reference proteome</keyword>
<name>A0A7W6CAS8_9SPHN</name>
<dbReference type="Proteomes" id="UP000548867">
    <property type="component" value="Unassembled WGS sequence"/>
</dbReference>
<feature type="transmembrane region" description="Helical" evidence="1">
    <location>
        <begin position="74"/>
        <end position="98"/>
    </location>
</feature>
<comment type="caution">
    <text evidence="2">The sequence shown here is derived from an EMBL/GenBank/DDBJ whole genome shotgun (WGS) entry which is preliminary data.</text>
</comment>
<sequence length="116" mass="12910">MLTGAFILAILFLVYWVQGLWALHIARHRLRWSRTLIANLAALPALFIVLFVLIAIGAYGWLQGWIDPAEAADWLFSGPTLGSAMGLWQAGAGVAWWMMRRKGLPVSITRLTGTFE</sequence>
<evidence type="ECO:0000256" key="1">
    <source>
        <dbReference type="SAM" id="Phobius"/>
    </source>
</evidence>
<reference evidence="2 3" key="1">
    <citation type="submission" date="2020-08" db="EMBL/GenBank/DDBJ databases">
        <title>Genomic Encyclopedia of Type Strains, Phase IV (KMG-IV): sequencing the most valuable type-strain genomes for metagenomic binning, comparative biology and taxonomic classification.</title>
        <authorList>
            <person name="Goeker M."/>
        </authorList>
    </citation>
    <scope>NUCLEOTIDE SEQUENCE [LARGE SCALE GENOMIC DNA]</scope>
    <source>
        <strain evidence="2 3">DSM 27057</strain>
    </source>
</reference>
<feature type="transmembrane region" description="Helical" evidence="1">
    <location>
        <begin position="6"/>
        <end position="24"/>
    </location>
</feature>